<dbReference type="EMBL" id="KV426180">
    <property type="protein sequence ID" value="KZV85667.1"/>
    <property type="molecule type" value="Genomic_DNA"/>
</dbReference>
<evidence type="ECO:0000313" key="2">
    <source>
        <dbReference type="Proteomes" id="UP000077266"/>
    </source>
</evidence>
<protein>
    <recommendedName>
        <fullName evidence="3">F-box domain-containing protein</fullName>
    </recommendedName>
</protein>
<name>A0A165DYJ0_EXIGL</name>
<accession>A0A165DYJ0</accession>
<dbReference type="AlphaFoldDB" id="A0A165DYJ0"/>
<proteinExistence type="predicted"/>
<dbReference type="Proteomes" id="UP000077266">
    <property type="component" value="Unassembled WGS sequence"/>
</dbReference>
<evidence type="ECO:0000313" key="1">
    <source>
        <dbReference type="EMBL" id="KZV85667.1"/>
    </source>
</evidence>
<dbReference type="InParanoid" id="A0A165DYJ0"/>
<keyword evidence="2" id="KW-1185">Reference proteome</keyword>
<reference evidence="1 2" key="1">
    <citation type="journal article" date="2016" name="Mol. Biol. Evol.">
        <title>Comparative Genomics of Early-Diverging Mushroom-Forming Fungi Provides Insights into the Origins of Lignocellulose Decay Capabilities.</title>
        <authorList>
            <person name="Nagy L.G."/>
            <person name="Riley R."/>
            <person name="Tritt A."/>
            <person name="Adam C."/>
            <person name="Daum C."/>
            <person name="Floudas D."/>
            <person name="Sun H."/>
            <person name="Yadav J.S."/>
            <person name="Pangilinan J."/>
            <person name="Larsson K.H."/>
            <person name="Matsuura K."/>
            <person name="Barry K."/>
            <person name="Labutti K."/>
            <person name="Kuo R."/>
            <person name="Ohm R.A."/>
            <person name="Bhattacharya S.S."/>
            <person name="Shirouzu T."/>
            <person name="Yoshinaga Y."/>
            <person name="Martin F.M."/>
            <person name="Grigoriev I.V."/>
            <person name="Hibbett D.S."/>
        </authorList>
    </citation>
    <scope>NUCLEOTIDE SEQUENCE [LARGE SCALE GENOMIC DNA]</scope>
    <source>
        <strain evidence="1 2">HHB12029</strain>
    </source>
</reference>
<organism evidence="1 2">
    <name type="scientific">Exidia glandulosa HHB12029</name>
    <dbReference type="NCBI Taxonomy" id="1314781"/>
    <lineage>
        <taxon>Eukaryota</taxon>
        <taxon>Fungi</taxon>
        <taxon>Dikarya</taxon>
        <taxon>Basidiomycota</taxon>
        <taxon>Agaricomycotina</taxon>
        <taxon>Agaricomycetes</taxon>
        <taxon>Auriculariales</taxon>
        <taxon>Exidiaceae</taxon>
        <taxon>Exidia</taxon>
    </lineage>
</organism>
<gene>
    <name evidence="1" type="ORF">EXIGLDRAFT_775329</name>
</gene>
<sequence>MSGLAYLPLELALSVVEHATWESEPWQLPWVASLRLISRAFDRVVAPVLFETVEIPDDNIAALICIARQTNSPLRMTLRVLFLPHTYMDLRPEHDLAALVSTLERVQDFTGPHIFFTRFHACLGDRRLSSVFLVDPVNLWTQQVFERSSSHNDTVGYLHLIVATTDVEGNIRNPNLTRISAPYVIVDAFSLAPFERERNEREFAAFTQELAKLFRRPTLRRLLIRIRVRSLEARTLLDVIIQRWAAETRDERVWLDDSSPVALPLSSDESIFDGFDRGDVYRGRGLWMTGRQLYTSREE</sequence>
<evidence type="ECO:0008006" key="3">
    <source>
        <dbReference type="Google" id="ProtNLM"/>
    </source>
</evidence>